<dbReference type="InterPro" id="IPR006847">
    <property type="entry name" value="IF2_N"/>
</dbReference>
<dbReference type="Gene3D" id="3.40.50.300">
    <property type="entry name" value="P-loop containing nucleotide triphosphate hydrolases"/>
    <property type="match status" value="1"/>
</dbReference>
<dbReference type="FunFam" id="2.40.30.10:FF:000008">
    <property type="entry name" value="Translation initiation factor IF-2"/>
    <property type="match status" value="1"/>
</dbReference>
<name>A0AAN6ZB97_9PEZI</name>
<dbReference type="SUPFAM" id="SSF50447">
    <property type="entry name" value="Translation proteins"/>
    <property type="match status" value="2"/>
</dbReference>
<feature type="compositionally biased region" description="Basic and acidic residues" evidence="11">
    <location>
        <begin position="845"/>
        <end position="859"/>
    </location>
</feature>
<dbReference type="InterPro" id="IPR005225">
    <property type="entry name" value="Small_GTP-bd"/>
</dbReference>
<evidence type="ECO:0000256" key="10">
    <source>
        <dbReference type="ARBA" id="ARBA00044200"/>
    </source>
</evidence>
<evidence type="ECO:0000256" key="8">
    <source>
        <dbReference type="ARBA" id="ARBA00023134"/>
    </source>
</evidence>
<dbReference type="CDD" id="cd03702">
    <property type="entry name" value="IF2_mtIF2_II"/>
    <property type="match status" value="1"/>
</dbReference>
<dbReference type="PANTHER" id="PTHR43381">
    <property type="entry name" value="TRANSLATION INITIATION FACTOR IF-2-RELATED"/>
    <property type="match status" value="1"/>
</dbReference>
<comment type="similarity">
    <text evidence="2">Belongs to the TRAFAC class translation factor GTPase superfamily. Classic translation factor GTPase family. IF-2 subfamily.</text>
</comment>
<proteinExistence type="inferred from homology"/>
<feature type="compositionally biased region" description="Low complexity" evidence="11">
    <location>
        <begin position="398"/>
        <end position="410"/>
    </location>
</feature>
<reference evidence="13" key="1">
    <citation type="journal article" date="2023" name="Mol. Phylogenet. Evol.">
        <title>Genome-scale phylogeny and comparative genomics of the fungal order Sordariales.</title>
        <authorList>
            <person name="Hensen N."/>
            <person name="Bonometti L."/>
            <person name="Westerberg I."/>
            <person name="Brannstrom I.O."/>
            <person name="Guillou S."/>
            <person name="Cros-Aarteil S."/>
            <person name="Calhoun S."/>
            <person name="Haridas S."/>
            <person name="Kuo A."/>
            <person name="Mondo S."/>
            <person name="Pangilinan J."/>
            <person name="Riley R."/>
            <person name="LaButti K."/>
            <person name="Andreopoulos B."/>
            <person name="Lipzen A."/>
            <person name="Chen C."/>
            <person name="Yan M."/>
            <person name="Daum C."/>
            <person name="Ng V."/>
            <person name="Clum A."/>
            <person name="Steindorff A."/>
            <person name="Ohm R.A."/>
            <person name="Martin F."/>
            <person name="Silar P."/>
            <person name="Natvig D.O."/>
            <person name="Lalanne C."/>
            <person name="Gautier V."/>
            <person name="Ament-Velasquez S.L."/>
            <person name="Kruys A."/>
            <person name="Hutchinson M.I."/>
            <person name="Powell A.J."/>
            <person name="Barry K."/>
            <person name="Miller A.N."/>
            <person name="Grigoriev I.V."/>
            <person name="Debuchy R."/>
            <person name="Gladieux P."/>
            <person name="Hiltunen Thoren M."/>
            <person name="Johannesson H."/>
        </authorList>
    </citation>
    <scope>NUCLEOTIDE SEQUENCE</scope>
    <source>
        <strain evidence="13">CBS 123565</strain>
    </source>
</reference>
<dbReference type="Proteomes" id="UP001304895">
    <property type="component" value="Unassembled WGS sequence"/>
</dbReference>
<feature type="compositionally biased region" description="Basic and acidic residues" evidence="11">
    <location>
        <begin position="411"/>
        <end position="428"/>
    </location>
</feature>
<dbReference type="FunFam" id="3.40.50.300:FF:000019">
    <property type="entry name" value="Translation initiation factor IF-2"/>
    <property type="match status" value="1"/>
</dbReference>
<evidence type="ECO:0000256" key="11">
    <source>
        <dbReference type="SAM" id="MobiDB-lite"/>
    </source>
</evidence>
<sequence length="1100" mass="120135">MMRRGLWQQKNKRPSACVLCRCSYSSGRPTRPTLRAAPSAGSAVASPHRRLVSGLPSWATQQVAPTGEDDLLPQERAARARAAAERAAIEQAARDKAEKERAARELVEREKAAKIQARRDEAARKQAERQKAEAAKRHAARREAVRQQEAREDAARLEVARRQAELERAARAATAQARSPTQPAPPGPGGHTQPARDASATMRPAGGTSALGRILSPSWVSAPSWSSQPAPGASSAPSTSPQSDPFSGLLPHERAAREKRAAAARSAEGPIQRYTLLKADDLGLPSIPGIGQMPAGEREWGNLTRRRRVNNQGLDLSRPFDTQLPVFGSKQPGPRASGSGTAEDQWKRLEQSVAEGVNKGKKDAAKSPNTWGWADEYSDEARKLKVQKMAREIEEEAAAAPQKAGPGPEARPFRRDDRYRRDADNERAKPKKARPRRMQHDEDDGFDEDIIDQRRRRRAEKAEKERLKLAALEAAGPIPIFLPEYISVSNLAIALGQKIDIFLSQLEELGFEDVGKENILTGETAALVAQEYGFEPTVDTGEEEDLKARPAAADPSSLPLRPPVVTIMGHVDHGKTTLLDYLRKSSTVAQEHGGITQHIGAFSVSLSGGKQITFLDTPGHAAFLSMRQRGANVTDMVILVVAADDSVMPQTLEALKHARAAKVPIIVAINKVDRPEANVDRVKSDLATNGVEIEDYGGDVQVVCVSGKTGQGMADLEENILLLAEMLDIRAETDGMAEGWVLESTIKPLGRVATVLIKRGTLRPGDFIVAGRVHAKVRSLRNEAGVEIDEAPPGTAVEVLGWKEPPDAGDLVVQAPDESKAKAAVHYRQELHDRGEIISQMAQQEQDRQKRDHERELERIANPPRRRGRHQPAPAPPPPAEDPVAAEDAPPQMTHLNFTIKGDVHGSVEAVAAAILEQGNNEIRPRVLHAAPGQITEWDVEHAAVAGSTIVNFNNTIPGHIKRLAQEQGVPILEHNVIYHLVEEVRERLADALPPLVIKKVVGEADVLQVFPINLRGRVFKNIAGCRIGNGKVNRNAKARVIRAGETVFEGIIETLKHVKKDVNEMKKGQECGIGLKDWDELQEGDLIQVIEEIIEKRKL</sequence>
<dbReference type="GO" id="GO:0005739">
    <property type="term" value="C:mitochondrion"/>
    <property type="evidence" value="ECO:0007669"/>
    <property type="project" value="UniProtKB-SubCell"/>
</dbReference>
<dbReference type="InterPro" id="IPR053905">
    <property type="entry name" value="EF-G-like_DII"/>
</dbReference>
<dbReference type="InterPro" id="IPR023115">
    <property type="entry name" value="TIF_IF2_dom3"/>
</dbReference>
<dbReference type="NCBIfam" id="TIGR00231">
    <property type="entry name" value="small_GTP"/>
    <property type="match status" value="1"/>
</dbReference>
<comment type="caution">
    <text evidence="13">The sequence shown here is derived from an EMBL/GenBank/DDBJ whole genome shotgun (WGS) entry which is preliminary data.</text>
</comment>
<evidence type="ECO:0000256" key="6">
    <source>
        <dbReference type="ARBA" id="ARBA00022946"/>
    </source>
</evidence>
<protein>
    <recommendedName>
        <fullName evidence="10">Translation initiation factor IF-2, mitochondrial</fullName>
    </recommendedName>
</protein>
<organism evidence="13 14">
    <name type="scientific">Trichocladium antarcticum</name>
    <dbReference type="NCBI Taxonomy" id="1450529"/>
    <lineage>
        <taxon>Eukaryota</taxon>
        <taxon>Fungi</taxon>
        <taxon>Dikarya</taxon>
        <taxon>Ascomycota</taxon>
        <taxon>Pezizomycotina</taxon>
        <taxon>Sordariomycetes</taxon>
        <taxon>Sordariomycetidae</taxon>
        <taxon>Sordariales</taxon>
        <taxon>Chaetomiaceae</taxon>
        <taxon>Trichocladium</taxon>
    </lineage>
</organism>
<keyword evidence="7" id="KW-0496">Mitochondrion</keyword>
<dbReference type="PROSITE" id="PS01176">
    <property type="entry name" value="IF2"/>
    <property type="match status" value="1"/>
</dbReference>
<evidence type="ECO:0000256" key="7">
    <source>
        <dbReference type="ARBA" id="ARBA00023128"/>
    </source>
</evidence>
<accession>A0AAN6ZB97</accession>
<dbReference type="Gene3D" id="2.40.30.10">
    <property type="entry name" value="Translation factors"/>
    <property type="match status" value="2"/>
</dbReference>
<dbReference type="GO" id="GO:0005525">
    <property type="term" value="F:GTP binding"/>
    <property type="evidence" value="ECO:0007669"/>
    <property type="project" value="UniProtKB-KW"/>
</dbReference>
<dbReference type="InterPro" id="IPR009000">
    <property type="entry name" value="Transl_B-barrel_sf"/>
</dbReference>
<dbReference type="InterPro" id="IPR000178">
    <property type="entry name" value="TF_IF2_bacterial-like"/>
</dbReference>
<dbReference type="GO" id="GO:0003924">
    <property type="term" value="F:GTPase activity"/>
    <property type="evidence" value="ECO:0007669"/>
    <property type="project" value="InterPro"/>
</dbReference>
<keyword evidence="14" id="KW-1185">Reference proteome</keyword>
<feature type="domain" description="Tr-type G" evidence="12">
    <location>
        <begin position="560"/>
        <end position="735"/>
    </location>
</feature>
<evidence type="ECO:0000256" key="2">
    <source>
        <dbReference type="ARBA" id="ARBA00007733"/>
    </source>
</evidence>
<reference evidence="13" key="2">
    <citation type="submission" date="2023-05" db="EMBL/GenBank/DDBJ databases">
        <authorList>
            <consortium name="Lawrence Berkeley National Laboratory"/>
            <person name="Steindorff A."/>
            <person name="Hensen N."/>
            <person name="Bonometti L."/>
            <person name="Westerberg I."/>
            <person name="Brannstrom I.O."/>
            <person name="Guillou S."/>
            <person name="Cros-Aarteil S."/>
            <person name="Calhoun S."/>
            <person name="Haridas S."/>
            <person name="Kuo A."/>
            <person name="Mondo S."/>
            <person name="Pangilinan J."/>
            <person name="Riley R."/>
            <person name="Labutti K."/>
            <person name="Andreopoulos B."/>
            <person name="Lipzen A."/>
            <person name="Chen C."/>
            <person name="Yanf M."/>
            <person name="Daum C."/>
            <person name="Ng V."/>
            <person name="Clum A."/>
            <person name="Ohm R."/>
            <person name="Martin F."/>
            <person name="Silar P."/>
            <person name="Natvig D."/>
            <person name="Lalanne C."/>
            <person name="Gautier V."/>
            <person name="Ament-Velasquez S.L."/>
            <person name="Kruys A."/>
            <person name="Hutchinson M.I."/>
            <person name="Powell A.J."/>
            <person name="Barry K."/>
            <person name="Miller A.N."/>
            <person name="Grigoriev I.V."/>
            <person name="Debuchy R."/>
            <person name="Gladieux P."/>
            <person name="Thoren M.H."/>
            <person name="Johannesson H."/>
        </authorList>
    </citation>
    <scope>NUCLEOTIDE SEQUENCE</scope>
    <source>
        <strain evidence="13">CBS 123565</strain>
    </source>
</reference>
<feature type="compositionally biased region" description="Basic and acidic residues" evidence="11">
    <location>
        <begin position="92"/>
        <end position="170"/>
    </location>
</feature>
<dbReference type="Pfam" id="PF11987">
    <property type="entry name" value="IF-2"/>
    <property type="match status" value="1"/>
</dbReference>
<feature type="region of interest" description="Disordered" evidence="11">
    <location>
        <begin position="92"/>
        <end position="372"/>
    </location>
</feature>
<dbReference type="InterPro" id="IPR000795">
    <property type="entry name" value="T_Tr_GTP-bd_dom"/>
</dbReference>
<evidence type="ECO:0000256" key="9">
    <source>
        <dbReference type="ARBA" id="ARBA00025162"/>
    </source>
</evidence>
<feature type="compositionally biased region" description="Low complexity" evidence="11">
    <location>
        <begin position="171"/>
        <end position="181"/>
    </location>
</feature>
<evidence type="ECO:0000256" key="1">
    <source>
        <dbReference type="ARBA" id="ARBA00004173"/>
    </source>
</evidence>
<dbReference type="AlphaFoldDB" id="A0AAN6ZB97"/>
<dbReference type="InterPro" id="IPR015760">
    <property type="entry name" value="TIF_IF2"/>
</dbReference>
<dbReference type="CDD" id="cd01887">
    <property type="entry name" value="IF2_eIF5B"/>
    <property type="match status" value="1"/>
</dbReference>
<dbReference type="SUPFAM" id="SSF52156">
    <property type="entry name" value="Initiation factor IF2/eIF5b, domain 3"/>
    <property type="match status" value="1"/>
</dbReference>
<dbReference type="HAMAP" id="MF_00100_B">
    <property type="entry name" value="IF_2_B"/>
    <property type="match status" value="1"/>
</dbReference>
<dbReference type="SUPFAM" id="SSF52540">
    <property type="entry name" value="P-loop containing nucleoside triphosphate hydrolases"/>
    <property type="match status" value="1"/>
</dbReference>
<keyword evidence="3 13" id="KW-0396">Initiation factor</keyword>
<feature type="region of interest" description="Disordered" evidence="11">
    <location>
        <begin position="394"/>
        <end position="449"/>
    </location>
</feature>
<gene>
    <name evidence="13" type="ORF">BT67DRAFT_444719</name>
</gene>
<evidence type="ECO:0000256" key="3">
    <source>
        <dbReference type="ARBA" id="ARBA00022540"/>
    </source>
</evidence>
<comment type="subcellular location">
    <subcellularLocation>
        <location evidence="1">Mitochondrion</location>
    </subcellularLocation>
</comment>
<feature type="compositionally biased region" description="Basic and acidic residues" evidence="11">
    <location>
        <begin position="251"/>
        <end position="261"/>
    </location>
</feature>
<dbReference type="FunFam" id="3.40.50.10050:FF:000001">
    <property type="entry name" value="Translation initiation factor IF-2"/>
    <property type="match status" value="1"/>
</dbReference>
<evidence type="ECO:0000313" key="14">
    <source>
        <dbReference type="Proteomes" id="UP001304895"/>
    </source>
</evidence>
<dbReference type="Gene3D" id="3.40.50.10050">
    <property type="entry name" value="Translation initiation factor IF- 2, domain 3"/>
    <property type="match status" value="1"/>
</dbReference>
<dbReference type="InterPro" id="IPR036925">
    <property type="entry name" value="TIF_IF2_dom3_sf"/>
</dbReference>
<dbReference type="Pfam" id="PF22042">
    <property type="entry name" value="EF-G_D2"/>
    <property type="match status" value="1"/>
</dbReference>
<dbReference type="EMBL" id="MU853424">
    <property type="protein sequence ID" value="KAK4131483.1"/>
    <property type="molecule type" value="Genomic_DNA"/>
</dbReference>
<keyword evidence="8" id="KW-0342">GTP-binding</keyword>
<comment type="function">
    <text evidence="9">One of the essential components for the initiation of protein synthesis. Protects formylmethionyl-tRNA from spontaneous hydrolysis and promotes its binding to the 30S ribosomal subunits. Also involved in the hydrolysis of GTP during the formation of the 70S ribosomal complex.</text>
</comment>
<feature type="region of interest" description="Disordered" evidence="11">
    <location>
        <begin position="842"/>
        <end position="888"/>
    </location>
</feature>
<keyword evidence="6" id="KW-0809">Transit peptide</keyword>
<evidence type="ECO:0000256" key="5">
    <source>
        <dbReference type="ARBA" id="ARBA00022917"/>
    </source>
</evidence>
<keyword evidence="4" id="KW-0547">Nucleotide-binding</keyword>
<dbReference type="CDD" id="cd03692">
    <property type="entry name" value="mtIF2_IVc"/>
    <property type="match status" value="1"/>
</dbReference>
<feature type="compositionally biased region" description="Low complexity" evidence="11">
    <location>
        <begin position="216"/>
        <end position="245"/>
    </location>
</feature>
<dbReference type="InterPro" id="IPR044145">
    <property type="entry name" value="IF2_II"/>
</dbReference>
<dbReference type="Pfam" id="PF04760">
    <property type="entry name" value="IF2_N"/>
    <property type="match status" value="1"/>
</dbReference>
<dbReference type="PROSITE" id="PS51722">
    <property type="entry name" value="G_TR_2"/>
    <property type="match status" value="1"/>
</dbReference>
<dbReference type="PANTHER" id="PTHR43381:SF20">
    <property type="entry name" value="TRANSLATION INITIATION FACTOR IF-2, MITOCHONDRIAL"/>
    <property type="match status" value="1"/>
</dbReference>
<evidence type="ECO:0000313" key="13">
    <source>
        <dbReference type="EMBL" id="KAK4131483.1"/>
    </source>
</evidence>
<keyword evidence="5" id="KW-0648">Protein biosynthesis</keyword>
<evidence type="ECO:0000259" key="12">
    <source>
        <dbReference type="PROSITE" id="PS51722"/>
    </source>
</evidence>
<evidence type="ECO:0000256" key="4">
    <source>
        <dbReference type="ARBA" id="ARBA00022741"/>
    </source>
</evidence>
<dbReference type="GO" id="GO:0003743">
    <property type="term" value="F:translation initiation factor activity"/>
    <property type="evidence" value="ECO:0007669"/>
    <property type="project" value="UniProtKB-KW"/>
</dbReference>
<dbReference type="InterPro" id="IPR027417">
    <property type="entry name" value="P-loop_NTPase"/>
</dbReference>
<dbReference type="Pfam" id="PF00009">
    <property type="entry name" value="GTP_EFTU"/>
    <property type="match status" value="1"/>
</dbReference>